<dbReference type="Proteomes" id="UP000053354">
    <property type="component" value="Chromosome"/>
</dbReference>
<organism evidence="1 2">
    <name type="scientific">Planococcus versutus</name>
    <dbReference type="NCBI Taxonomy" id="1302659"/>
    <lineage>
        <taxon>Bacteria</taxon>
        <taxon>Bacillati</taxon>
        <taxon>Bacillota</taxon>
        <taxon>Bacilli</taxon>
        <taxon>Bacillales</taxon>
        <taxon>Caryophanaceae</taxon>
        <taxon>Planococcus</taxon>
    </lineage>
</organism>
<proteinExistence type="predicted"/>
<name>A0A1B1RYT0_9BACL</name>
<sequence length="63" mass="7177">MHFGSPSLLWRLIDFKVDTGFTIWALLKLQINLGKEFLMYQGLSVFSLLLSIPISPSIKINSH</sequence>
<evidence type="ECO:0000313" key="1">
    <source>
        <dbReference type="EMBL" id="ANU26095.1"/>
    </source>
</evidence>
<dbReference type="AlphaFoldDB" id="A0A1B1RYT0"/>
<protein>
    <submittedName>
        <fullName evidence="1">Uncharacterized protein</fullName>
    </submittedName>
</protein>
<dbReference type="KEGG" id="pll:I858_003475"/>
<accession>A0A1B1RYT0</accession>
<keyword evidence="2" id="KW-1185">Reference proteome</keyword>
<reference evidence="1" key="1">
    <citation type="submission" date="2016-10" db="EMBL/GenBank/DDBJ databases">
        <authorList>
            <person name="See-Too W.S."/>
        </authorList>
    </citation>
    <scope>NUCLEOTIDE SEQUENCE</scope>
    <source>
        <strain evidence="1">L10.15</strain>
    </source>
</reference>
<gene>
    <name evidence="1" type="ORF">I858_003475</name>
</gene>
<dbReference type="STRING" id="1302659.I858_003475"/>
<dbReference type="EMBL" id="CP016540">
    <property type="protein sequence ID" value="ANU26095.1"/>
    <property type="molecule type" value="Genomic_DNA"/>
</dbReference>
<evidence type="ECO:0000313" key="2">
    <source>
        <dbReference type="Proteomes" id="UP000053354"/>
    </source>
</evidence>